<gene>
    <name evidence="1" type="ORF">OS493_016053</name>
</gene>
<keyword evidence="2" id="KW-1185">Reference proteome</keyword>
<dbReference type="EMBL" id="MU825404">
    <property type="protein sequence ID" value="KAJ7391766.1"/>
    <property type="molecule type" value="Genomic_DNA"/>
</dbReference>
<sequence length="178" mass="20051">MADDTDEVKQSRILHSSSKKNLDRYLVAKKPPFTRRVSEFLIDEFVGGPEGKIFSWIDLGMTQIEYVDPVKLSARINKCGTLTDCITLPPKNTHQTTWIGNDTSSLEDQIKLCTKSLDRCCINLDARDARAFGVCRIPLARDGTLGIPSYNVKLISTNPFRKITMSGHFVLKNWTLIC</sequence>
<accession>A0A9X0D9S1</accession>
<reference evidence="1" key="1">
    <citation type="submission" date="2023-01" db="EMBL/GenBank/DDBJ databases">
        <title>Genome assembly of the deep-sea coral Lophelia pertusa.</title>
        <authorList>
            <person name="Herrera S."/>
            <person name="Cordes E."/>
        </authorList>
    </citation>
    <scope>NUCLEOTIDE SEQUENCE</scope>
    <source>
        <strain evidence="1">USNM1676648</strain>
        <tissue evidence="1">Polyp</tissue>
    </source>
</reference>
<evidence type="ECO:0000313" key="2">
    <source>
        <dbReference type="Proteomes" id="UP001163046"/>
    </source>
</evidence>
<name>A0A9X0D9S1_9CNID</name>
<dbReference type="Proteomes" id="UP001163046">
    <property type="component" value="Unassembled WGS sequence"/>
</dbReference>
<evidence type="ECO:0000313" key="1">
    <source>
        <dbReference type="EMBL" id="KAJ7391766.1"/>
    </source>
</evidence>
<organism evidence="1 2">
    <name type="scientific">Desmophyllum pertusum</name>
    <dbReference type="NCBI Taxonomy" id="174260"/>
    <lineage>
        <taxon>Eukaryota</taxon>
        <taxon>Metazoa</taxon>
        <taxon>Cnidaria</taxon>
        <taxon>Anthozoa</taxon>
        <taxon>Hexacorallia</taxon>
        <taxon>Scleractinia</taxon>
        <taxon>Caryophylliina</taxon>
        <taxon>Caryophylliidae</taxon>
        <taxon>Desmophyllum</taxon>
    </lineage>
</organism>
<protein>
    <submittedName>
        <fullName evidence="1">Uncharacterized protein</fullName>
    </submittedName>
</protein>
<proteinExistence type="predicted"/>
<comment type="caution">
    <text evidence="1">The sequence shown here is derived from an EMBL/GenBank/DDBJ whole genome shotgun (WGS) entry which is preliminary data.</text>
</comment>
<dbReference type="AlphaFoldDB" id="A0A9X0D9S1"/>